<dbReference type="EMBL" id="HG937693">
    <property type="protein sequence ID" value="CDP35526.1"/>
    <property type="molecule type" value="Genomic_DNA"/>
</dbReference>
<evidence type="ECO:0000256" key="7">
    <source>
        <dbReference type="RuleBase" id="RU366022"/>
    </source>
</evidence>
<keyword evidence="7" id="KW-0833">Ubl conjugation pathway</keyword>
<dbReference type="GO" id="GO:0006995">
    <property type="term" value="P:cellular response to nitrogen starvation"/>
    <property type="evidence" value="ECO:0007669"/>
    <property type="project" value="TreeGrafter"/>
</dbReference>
<dbReference type="GO" id="GO:0000045">
    <property type="term" value="P:autophagosome assembly"/>
    <property type="evidence" value="ECO:0007669"/>
    <property type="project" value="TreeGrafter"/>
</dbReference>
<dbReference type="InterPro" id="IPR000594">
    <property type="entry name" value="ThiF_NAD_FAD-bd"/>
</dbReference>
<comment type="subunit">
    <text evidence="7">Homodimer.</text>
</comment>
<reference evidence="10" key="2">
    <citation type="submission" date="2014-06" db="EMBL/GenBank/DDBJ databases">
        <title>The complete genome of Blastobotrys (Arxula) adeninivorans LS3 - a yeast of biotechnological interest.</title>
        <authorList>
            <person name="Kunze G."/>
            <person name="Gaillardin C."/>
            <person name="Czernicka M."/>
            <person name="Durrens P."/>
            <person name="Martin T."/>
            <person name="Boer E."/>
            <person name="Gabaldon T."/>
            <person name="Cruz J."/>
            <person name="Talla E."/>
            <person name="Marck C."/>
            <person name="Goffeau A."/>
            <person name="Barbe V."/>
            <person name="Baret P."/>
            <person name="Baronian K."/>
            <person name="Beier S."/>
            <person name="Bleykasten C."/>
            <person name="Bode R."/>
            <person name="Casaregola S."/>
            <person name="Despons L."/>
            <person name="Fairhead C."/>
            <person name="Giersberg M."/>
            <person name="Gierski P."/>
            <person name="Hahnel U."/>
            <person name="Hartmann A."/>
            <person name="Jankowska D."/>
            <person name="Jubin C."/>
            <person name="Jung P."/>
            <person name="Lafontaine I."/>
            <person name="Leh-Louis V."/>
            <person name="Lemaire M."/>
            <person name="Marcet-Houben M."/>
            <person name="Mascher M."/>
            <person name="Morel G."/>
            <person name="Richard G.-F."/>
            <person name="Riechen J."/>
            <person name="Sacerdot C."/>
            <person name="Sarkar A."/>
            <person name="Savel G."/>
            <person name="Schacherer J."/>
            <person name="Sherman D."/>
            <person name="Straub M.-L."/>
            <person name="Stein N."/>
            <person name="Thierry A."/>
            <person name="Trautwein-Schult A."/>
            <person name="Westhof E."/>
            <person name="Worch S."/>
            <person name="Dujon B."/>
            <person name="Souciet J.-L."/>
            <person name="Wincker P."/>
            <person name="Scholz U."/>
            <person name="Neuveglise N."/>
        </authorList>
    </citation>
    <scope>NUCLEOTIDE SEQUENCE</scope>
    <source>
        <strain evidence="10">LS3</strain>
    </source>
</reference>
<dbReference type="PANTHER" id="PTHR10953">
    <property type="entry name" value="UBIQUITIN-ACTIVATING ENZYME E1"/>
    <property type="match status" value="1"/>
</dbReference>
<evidence type="ECO:0000256" key="2">
    <source>
        <dbReference type="ARBA" id="ARBA00017647"/>
    </source>
</evidence>
<dbReference type="InterPro" id="IPR035985">
    <property type="entry name" value="Ubiquitin-activating_enz"/>
</dbReference>
<keyword evidence="5 7" id="KW-0072">Autophagy</keyword>
<organism evidence="10">
    <name type="scientific">Blastobotrys adeninivorans</name>
    <name type="common">Yeast</name>
    <name type="synonym">Arxula adeninivorans</name>
    <dbReference type="NCBI Taxonomy" id="409370"/>
    <lineage>
        <taxon>Eukaryota</taxon>
        <taxon>Fungi</taxon>
        <taxon>Dikarya</taxon>
        <taxon>Ascomycota</taxon>
        <taxon>Saccharomycotina</taxon>
        <taxon>Dipodascomycetes</taxon>
        <taxon>Dipodascales</taxon>
        <taxon>Trichomonascaceae</taxon>
        <taxon>Blastobotrys</taxon>
    </lineage>
</organism>
<evidence type="ECO:0000313" key="10">
    <source>
        <dbReference type="EMBL" id="CDP35526.1"/>
    </source>
</evidence>
<keyword evidence="7" id="KW-0963">Cytoplasm</keyword>
<dbReference type="CDD" id="cd01486">
    <property type="entry name" value="Apg7"/>
    <property type="match status" value="1"/>
</dbReference>
<comment type="similarity">
    <text evidence="1 7">Belongs to the ATG7 family.</text>
</comment>
<proteinExistence type="inferred from homology"/>
<protein>
    <recommendedName>
        <fullName evidence="2 7">Ubiquitin-like modifier-activating enzyme ATG7</fullName>
    </recommendedName>
    <alternativeName>
        <fullName evidence="7">Autophagy-related protein 7</fullName>
    </alternativeName>
</protein>
<feature type="active site" description="Glycyl thioester intermediate" evidence="6">
    <location>
        <position position="532"/>
    </location>
</feature>
<accession>A0A060T8J7</accession>
<dbReference type="GO" id="GO:0000407">
    <property type="term" value="C:phagophore assembly site"/>
    <property type="evidence" value="ECO:0007669"/>
    <property type="project" value="UniProtKB-SubCell"/>
</dbReference>
<dbReference type="FunFam" id="3.40.50.720:FF:000243">
    <property type="entry name" value="Ubiquitin-like modifier-activating enzyme ATG7"/>
    <property type="match status" value="1"/>
</dbReference>
<dbReference type="Gene3D" id="3.40.140.100">
    <property type="entry name" value="Ubiquitin-like modifier-activating enzyme ATG7 C-terminal domain"/>
    <property type="match status" value="1"/>
</dbReference>
<evidence type="ECO:0000259" key="8">
    <source>
        <dbReference type="Pfam" id="PF00899"/>
    </source>
</evidence>
<evidence type="ECO:0000259" key="9">
    <source>
        <dbReference type="Pfam" id="PF16420"/>
    </source>
</evidence>
<comment type="subcellular location">
    <subcellularLocation>
        <location evidence="7">Cytoplasm</location>
    </subcellularLocation>
    <subcellularLocation>
        <location evidence="7">Preautophagosomal structure</location>
    </subcellularLocation>
</comment>
<dbReference type="InterPro" id="IPR042522">
    <property type="entry name" value="Atg7_N_1"/>
</dbReference>
<evidence type="ECO:0000256" key="1">
    <source>
        <dbReference type="ARBA" id="ARBA00010931"/>
    </source>
</evidence>
<dbReference type="InterPro" id="IPR042523">
    <property type="entry name" value="Atg7_N_2"/>
</dbReference>
<evidence type="ECO:0000256" key="3">
    <source>
        <dbReference type="ARBA" id="ARBA00022448"/>
    </source>
</evidence>
<dbReference type="Gene3D" id="3.40.50.720">
    <property type="entry name" value="NAD(P)-binding Rossmann-like Domain"/>
    <property type="match status" value="1"/>
</dbReference>
<feature type="domain" description="THIF-type NAD/FAD binding fold" evidence="8">
    <location>
        <begin position="327"/>
        <end position="560"/>
    </location>
</feature>
<reference evidence="10" key="1">
    <citation type="submission" date="2014-02" db="EMBL/GenBank/DDBJ databases">
        <authorList>
            <person name="Genoscope - CEA"/>
        </authorList>
    </citation>
    <scope>NUCLEOTIDE SEQUENCE</scope>
    <source>
        <strain evidence="10">LS3</strain>
    </source>
</reference>
<dbReference type="InterPro" id="IPR045886">
    <property type="entry name" value="ThiF/MoeB/HesA"/>
</dbReference>
<name>A0A060T8J7_BLAAD</name>
<dbReference type="Gene3D" id="3.40.140.70">
    <property type="entry name" value="Ubiquitin-like modifier-activating enzyme ATG7 N-terminal domain"/>
    <property type="match status" value="1"/>
</dbReference>
<evidence type="ECO:0000256" key="4">
    <source>
        <dbReference type="ARBA" id="ARBA00022927"/>
    </source>
</evidence>
<gene>
    <name evidence="10" type="ORF">GNLVRS02_ARAD1C37598g</name>
</gene>
<keyword evidence="3 7" id="KW-0813">Transport</keyword>
<dbReference type="SUPFAM" id="SSF69572">
    <property type="entry name" value="Activating enzymes of the ubiquitin-like proteins"/>
    <property type="match status" value="1"/>
</dbReference>
<dbReference type="GO" id="GO:0015031">
    <property type="term" value="P:protein transport"/>
    <property type="evidence" value="ECO:0007669"/>
    <property type="project" value="UniProtKB-UniRule"/>
</dbReference>
<dbReference type="InterPro" id="IPR006285">
    <property type="entry name" value="Atg7"/>
</dbReference>
<dbReference type="Pfam" id="PF16420">
    <property type="entry name" value="ATG7_N"/>
    <property type="match status" value="1"/>
</dbReference>
<dbReference type="AlphaFoldDB" id="A0A060T8J7"/>
<dbReference type="PhylomeDB" id="A0A060T8J7"/>
<dbReference type="NCBIfam" id="TIGR01381">
    <property type="entry name" value="E1_like_apg7"/>
    <property type="match status" value="1"/>
</dbReference>
<sequence>MSSKLQFAPFRSFVDAGFFTELSDRKLNTLKLSEEELAISATYTTPVGGDAWPTISVSGDSFTDTVVKASPALLQSPGSITNLNTVESFKKLDKQQFLRQHGQAILSAINDRSALEDPSVLTKFTIAAFSDLKKYKFYYWFAFPAIQGVSLSVNEVSAVPKAEAKELSLAVDSWRQGASANQWGFFLLRKVNDEDWQAASLSECADWKGEVIVGFSDPSTISGVPGWPLRNFIALLAALGCERVQILCLRDHLNLIDKYPAEQERGRSLWISVTIDQTNTQWKDQPSFVGWERNSNEKLAPKVSDLGSLINPNQLADQAVDLNLRLMKWRIAPSIDLDVVQQTKCLILGAGTLGSYVGRGLLGWGVRKVTFVDSGRVSFSNPVRQPLYTFKDCLEGGAPKAKRAAESLKEIYPSVDAQGYELSIPMLGHGVTNPTTDKEDYDKLVQLIDEHDVVFLLLDSRESRWLPTVISAAKKKLVINVALGFDSYVVMRHGINSTSSTGTPQPKLGCYYCNDVVAPMDSISNQTLDQMCTVTRPGVAMLASSLAIELLVSVLQHPLQGLAPAPDQEGDNATAEDHNPLGEVPHQLRGFLHNFSTVKVWGPGFSACSACSAAIVDSWTESGWDFVKRALAEPSFVEELSGLAEVQRQADAFDSEALSLSDFSDS</sequence>
<comment type="function">
    <text evidence="7">E1-like activating enzyme involved in the 2 ubiquitin-like systems required for cytoplasm to vacuole transport (Cvt) and autophagy. Activates ATG12 for its conjugation with ATG5 and ATG8 for its conjugation with phosphatidylethanolamine. Both systems are needed for the ATG8 association to Cvt vesicles and autophagosomes membranes. Autophagy is essential for maintenance of amino acid levels and protein synthesis under nitrogen starvation. Required for selective autophagic degradation of the nucleus (nucleophagy) as well as for mitophagy which contributes to regulate mitochondrial quantity and quality by eliminating the mitochondria to a basal level to fulfill cellular energy requirements and preventing excess ROS production.</text>
</comment>
<dbReference type="GO" id="GO:0019778">
    <property type="term" value="F:Atg12 activating enzyme activity"/>
    <property type="evidence" value="ECO:0007669"/>
    <property type="project" value="TreeGrafter"/>
</dbReference>
<feature type="domain" description="Ubiquitin-like modifier-activating enzyme Atg7 N-terminal" evidence="9">
    <location>
        <begin position="5"/>
        <end position="309"/>
    </location>
</feature>
<evidence type="ECO:0000256" key="5">
    <source>
        <dbReference type="ARBA" id="ARBA00023006"/>
    </source>
</evidence>
<evidence type="ECO:0000256" key="6">
    <source>
        <dbReference type="PIRSR" id="PIRSR606285-1"/>
    </source>
</evidence>
<keyword evidence="4 7" id="KW-0653">Protein transport</keyword>
<dbReference type="GO" id="GO:0034727">
    <property type="term" value="P:piecemeal microautophagy of the nucleus"/>
    <property type="evidence" value="ECO:0007669"/>
    <property type="project" value="TreeGrafter"/>
</dbReference>
<dbReference type="GO" id="GO:0019779">
    <property type="term" value="F:Atg8 activating enzyme activity"/>
    <property type="evidence" value="ECO:0007669"/>
    <property type="project" value="TreeGrafter"/>
</dbReference>
<dbReference type="Pfam" id="PF00899">
    <property type="entry name" value="ThiF"/>
    <property type="match status" value="1"/>
</dbReference>
<dbReference type="GO" id="GO:0000422">
    <property type="term" value="P:autophagy of mitochondrion"/>
    <property type="evidence" value="ECO:0007669"/>
    <property type="project" value="TreeGrafter"/>
</dbReference>
<dbReference type="GO" id="GO:0032446">
    <property type="term" value="P:protein modification by small protein conjugation"/>
    <property type="evidence" value="ECO:0007669"/>
    <property type="project" value="TreeGrafter"/>
</dbReference>
<dbReference type="InterPro" id="IPR032197">
    <property type="entry name" value="Atg7_N"/>
</dbReference>
<dbReference type="PANTHER" id="PTHR10953:SF3">
    <property type="entry name" value="UBIQUITIN-LIKE MODIFIER-ACTIVATING ENZYME ATG7"/>
    <property type="match status" value="1"/>
</dbReference>